<evidence type="ECO:0000313" key="8">
    <source>
        <dbReference type="Proteomes" id="UP001391051"/>
    </source>
</evidence>
<evidence type="ECO:0000256" key="5">
    <source>
        <dbReference type="SAM" id="MobiDB-lite"/>
    </source>
</evidence>
<comment type="subcellular location">
    <subcellularLocation>
        <location evidence="1">Membrane</location>
        <topology evidence="1">Multi-pass membrane protein</topology>
    </subcellularLocation>
</comment>
<keyword evidence="3 6" id="KW-1133">Transmembrane helix</keyword>
<feature type="transmembrane region" description="Helical" evidence="6">
    <location>
        <begin position="60"/>
        <end position="81"/>
    </location>
</feature>
<dbReference type="InterPro" id="IPR036259">
    <property type="entry name" value="MFS_trans_sf"/>
</dbReference>
<proteinExistence type="predicted"/>
<gene>
    <name evidence="7" type="ORF">PG986_010270</name>
</gene>
<feature type="transmembrane region" description="Helical" evidence="6">
    <location>
        <begin position="129"/>
        <end position="152"/>
    </location>
</feature>
<feature type="region of interest" description="Disordered" evidence="5">
    <location>
        <begin position="236"/>
        <end position="268"/>
    </location>
</feature>
<dbReference type="Gene3D" id="1.20.1250.20">
    <property type="entry name" value="MFS general substrate transporter like domains"/>
    <property type="match status" value="1"/>
</dbReference>
<evidence type="ECO:0000313" key="7">
    <source>
        <dbReference type="EMBL" id="KAK7949384.1"/>
    </source>
</evidence>
<keyword evidence="8" id="KW-1185">Reference proteome</keyword>
<feature type="transmembrane region" description="Helical" evidence="6">
    <location>
        <begin position="36"/>
        <end position="54"/>
    </location>
</feature>
<dbReference type="SUPFAM" id="SSF103473">
    <property type="entry name" value="MFS general substrate transporter"/>
    <property type="match status" value="1"/>
</dbReference>
<evidence type="ECO:0000256" key="2">
    <source>
        <dbReference type="ARBA" id="ARBA00022692"/>
    </source>
</evidence>
<feature type="transmembrane region" description="Helical" evidence="6">
    <location>
        <begin position="88"/>
        <end position="109"/>
    </location>
</feature>
<keyword evidence="2 6" id="KW-0812">Transmembrane</keyword>
<evidence type="ECO:0000256" key="3">
    <source>
        <dbReference type="ARBA" id="ARBA00022989"/>
    </source>
</evidence>
<evidence type="ECO:0000256" key="1">
    <source>
        <dbReference type="ARBA" id="ARBA00004141"/>
    </source>
</evidence>
<feature type="transmembrane region" description="Helical" evidence="6">
    <location>
        <begin position="6"/>
        <end position="24"/>
    </location>
</feature>
<dbReference type="EMBL" id="JAQQWE010000006">
    <property type="protein sequence ID" value="KAK7949384.1"/>
    <property type="molecule type" value="Genomic_DNA"/>
</dbReference>
<organism evidence="7 8">
    <name type="scientific">Apiospora aurea</name>
    <dbReference type="NCBI Taxonomy" id="335848"/>
    <lineage>
        <taxon>Eukaryota</taxon>
        <taxon>Fungi</taxon>
        <taxon>Dikarya</taxon>
        <taxon>Ascomycota</taxon>
        <taxon>Pezizomycotina</taxon>
        <taxon>Sordariomycetes</taxon>
        <taxon>Xylariomycetidae</taxon>
        <taxon>Amphisphaeriales</taxon>
        <taxon>Apiosporaceae</taxon>
        <taxon>Apiospora</taxon>
    </lineage>
</organism>
<sequence>MVLFFLGANTYVSVFFLPFWFQGVKGISPVSTGVDFIPLLLSQLVSLIVVGAIVKQFGLYVPYMIAGELICIGGQAMLTQIRRDTSTLYWAASFVVSGLGPGMAMQLPYTAVAVVLSDDDIPVGNAIAVLFYQLGGAIFISTGQTVIITTILDLDPQRLPGLPAGAVLAAGAANLPTLAQSPEQLVVLQDIWNSAIVRTIIMTTAVVGAAVPFTLGMEWLNAVKVAEKRKNVTIEATDSEKANGDNNAGKASGDVGAPPEHGDAGQVA</sequence>
<accession>A0ABR1QA08</accession>
<dbReference type="Proteomes" id="UP001391051">
    <property type="component" value="Unassembled WGS sequence"/>
</dbReference>
<name>A0ABR1QA08_9PEZI</name>
<protein>
    <submittedName>
        <fullName evidence="7">Efflux pump antibiotic resistance protein</fullName>
    </submittedName>
</protein>
<dbReference type="RefSeq" id="XP_066698890.1">
    <property type="nucleotide sequence ID" value="XM_066846492.1"/>
</dbReference>
<dbReference type="PANTHER" id="PTHR23501:SF199">
    <property type="entry name" value="MFS EFFLUX TRANSPORTER INPD-RELATED"/>
    <property type="match status" value="1"/>
</dbReference>
<dbReference type="PANTHER" id="PTHR23501">
    <property type="entry name" value="MAJOR FACILITATOR SUPERFAMILY"/>
    <property type="match status" value="1"/>
</dbReference>
<comment type="caution">
    <text evidence="7">The sequence shown here is derived from an EMBL/GenBank/DDBJ whole genome shotgun (WGS) entry which is preliminary data.</text>
</comment>
<reference evidence="7 8" key="1">
    <citation type="submission" date="2023-01" db="EMBL/GenBank/DDBJ databases">
        <title>Analysis of 21 Apiospora genomes using comparative genomics revels a genus with tremendous synthesis potential of carbohydrate active enzymes and secondary metabolites.</title>
        <authorList>
            <person name="Sorensen T."/>
        </authorList>
    </citation>
    <scope>NUCLEOTIDE SEQUENCE [LARGE SCALE GENOMIC DNA]</scope>
    <source>
        <strain evidence="7 8">CBS 24483</strain>
    </source>
</reference>
<evidence type="ECO:0000256" key="4">
    <source>
        <dbReference type="ARBA" id="ARBA00023136"/>
    </source>
</evidence>
<feature type="transmembrane region" description="Helical" evidence="6">
    <location>
        <begin position="199"/>
        <end position="220"/>
    </location>
</feature>
<keyword evidence="4 6" id="KW-0472">Membrane</keyword>
<evidence type="ECO:0000256" key="6">
    <source>
        <dbReference type="SAM" id="Phobius"/>
    </source>
</evidence>
<dbReference type="GeneID" id="92079554"/>